<keyword evidence="3 4" id="KW-0732">Signal</keyword>
<evidence type="ECO:0000313" key="5">
    <source>
        <dbReference type="EMBL" id="GGO50488.1"/>
    </source>
</evidence>
<dbReference type="CDD" id="cd14747">
    <property type="entry name" value="PBP2_MalE"/>
    <property type="match status" value="1"/>
</dbReference>
<proteinExistence type="inferred from homology"/>
<evidence type="ECO:0000256" key="1">
    <source>
        <dbReference type="ARBA" id="ARBA00008520"/>
    </source>
</evidence>
<dbReference type="PANTHER" id="PTHR30061:SF50">
    <property type="entry name" value="MALTOSE_MALTODEXTRIN-BINDING PERIPLASMIC PROTEIN"/>
    <property type="match status" value="1"/>
</dbReference>
<dbReference type="PROSITE" id="PS51257">
    <property type="entry name" value="PROKAR_LIPOPROTEIN"/>
    <property type="match status" value="1"/>
</dbReference>
<keyword evidence="6" id="KW-1185">Reference proteome</keyword>
<protein>
    <submittedName>
        <fullName evidence="5">Sugar ABC transporter substrate-binding protein</fullName>
    </submittedName>
</protein>
<keyword evidence="2" id="KW-0813">Transport</keyword>
<evidence type="ECO:0000256" key="3">
    <source>
        <dbReference type="ARBA" id="ARBA00022729"/>
    </source>
</evidence>
<evidence type="ECO:0000256" key="2">
    <source>
        <dbReference type="ARBA" id="ARBA00022448"/>
    </source>
</evidence>
<dbReference type="InterPro" id="IPR006059">
    <property type="entry name" value="SBP"/>
</dbReference>
<evidence type="ECO:0000256" key="4">
    <source>
        <dbReference type="SAM" id="SignalP"/>
    </source>
</evidence>
<dbReference type="EMBL" id="BMNG01000011">
    <property type="protein sequence ID" value="GGO50488.1"/>
    <property type="molecule type" value="Genomic_DNA"/>
</dbReference>
<organism evidence="5 6">
    <name type="scientific">Streptomyces lasiicapitis</name>
    <dbReference type="NCBI Taxonomy" id="1923961"/>
    <lineage>
        <taxon>Bacteria</taxon>
        <taxon>Bacillati</taxon>
        <taxon>Actinomycetota</taxon>
        <taxon>Actinomycetes</taxon>
        <taxon>Kitasatosporales</taxon>
        <taxon>Streptomycetaceae</taxon>
        <taxon>Streptomyces</taxon>
    </lineage>
</organism>
<accession>A0ABQ2MFB0</accession>
<dbReference type="Proteomes" id="UP000656881">
    <property type="component" value="Unassembled WGS sequence"/>
</dbReference>
<evidence type="ECO:0000313" key="6">
    <source>
        <dbReference type="Proteomes" id="UP000656881"/>
    </source>
</evidence>
<dbReference type="Gene3D" id="3.40.190.10">
    <property type="entry name" value="Periplasmic binding protein-like II"/>
    <property type="match status" value="2"/>
</dbReference>
<dbReference type="RefSeq" id="WP_164325866.1">
    <property type="nucleotide sequence ID" value="NZ_BMNG01000011.1"/>
</dbReference>
<name>A0ABQ2MFB0_9ACTN</name>
<sequence>MKRRVIAAGCIALTLGLTATACGGDDGGDSGDNGGKVEGKGKTLTVWIMEGTNPDPRPFFKEVGAAFEKKTGAKIKVEYQQWATAQKKFTTAIEGGEDQVPDVAEVGTTWVPQFAETEALVDVTDDVKKSGLAGDLVEGLKDAGTLDGKQYGMPWYAGVRSIVYRKDIFEKHKLKPPTTWKELQATAKTLKDKEPGLIPFPVAGGAEMFATPFIWGAGGELATQDGDQWKSAINSPEAIKGIEFYTGLATKDKVSPAKVNTWTEKEVGDAWNKSQIAMAIGGNWTPKAITDANPKLKGKLGAVPIPGETGGMSKSFLGGSYLSTFNTDKKELGWELVKMMTTGEFAAKWAKQTNYFPGQNSELKKIEGQKDPLVEPFAKQMIEAGATVPKTKAYGEIQASQVVTGMVQSILTGKSSVKDAADKAAKDMDEIFAKDK</sequence>
<feature type="signal peptide" evidence="4">
    <location>
        <begin position="1"/>
        <end position="21"/>
    </location>
</feature>
<feature type="chain" id="PRO_5045118540" evidence="4">
    <location>
        <begin position="22"/>
        <end position="436"/>
    </location>
</feature>
<comment type="similarity">
    <text evidence="1">Belongs to the bacterial solute-binding protein 1 family.</text>
</comment>
<dbReference type="SUPFAM" id="SSF53850">
    <property type="entry name" value="Periplasmic binding protein-like II"/>
    <property type="match status" value="1"/>
</dbReference>
<reference evidence="6" key="1">
    <citation type="journal article" date="2019" name="Int. J. Syst. Evol. Microbiol.">
        <title>The Global Catalogue of Microorganisms (GCM) 10K type strain sequencing project: providing services to taxonomists for standard genome sequencing and annotation.</title>
        <authorList>
            <consortium name="The Broad Institute Genomics Platform"/>
            <consortium name="The Broad Institute Genome Sequencing Center for Infectious Disease"/>
            <person name="Wu L."/>
            <person name="Ma J."/>
        </authorList>
    </citation>
    <scope>NUCLEOTIDE SEQUENCE [LARGE SCALE GENOMIC DNA]</scope>
    <source>
        <strain evidence="6">CGMCC 4.7349</strain>
    </source>
</reference>
<dbReference type="PANTHER" id="PTHR30061">
    <property type="entry name" value="MALTOSE-BINDING PERIPLASMIC PROTEIN"/>
    <property type="match status" value="1"/>
</dbReference>
<comment type="caution">
    <text evidence="5">The sequence shown here is derived from an EMBL/GenBank/DDBJ whole genome shotgun (WGS) entry which is preliminary data.</text>
</comment>
<gene>
    <name evidence="5" type="ORF">GCM10012286_51010</name>
</gene>
<dbReference type="Pfam" id="PF01547">
    <property type="entry name" value="SBP_bac_1"/>
    <property type="match status" value="1"/>
</dbReference>